<dbReference type="InterPro" id="IPR011006">
    <property type="entry name" value="CheY-like_superfamily"/>
</dbReference>
<dbReference type="SUPFAM" id="SSF141868">
    <property type="entry name" value="EAL domain-like"/>
    <property type="match status" value="1"/>
</dbReference>
<comment type="caution">
    <text evidence="6">The sequence shown here is derived from an EMBL/GenBank/DDBJ whole genome shotgun (WGS) entry which is preliminary data.</text>
</comment>
<accession>A0A8J7EYC3</accession>
<keyword evidence="1" id="KW-0597">Phosphoprotein</keyword>
<sequence>MELTQKNTFGNYSPHPNKQDILIIDDTADNLRILSSILAKVGYNVRKALNWQMAFTACQTQLPDLILLDIMMPGIDGYEICRRFKANQTTADIPIIFISALDDVFDKVKAFKVGGVDYITKPFEFAEVIVRIQNQLELRNAKLEVLKLNNQLEERVKQRTLELENTLSKLQTEINSRQELQSKLLESALRDALTGLPNRVFFINRLEQALNRAKLEADYHFAVLFLDCDRFKIINDSLGHLVGDQLLVAIAKRLQSSLSPFDTLVRLGGDEFGIILENISDIKMVISVAETIINSLGKHFNISRYQVFVNVSIGINWGNLNYDKSEYLLRDADTAMYRAKALGRGRFHVFDPAMHREAIQSLELENDLRRALEKQELIVYYQPIVSLNTGTIIGFEALVRWQHPSKGLILPTEFISVAEETGLIYNLDTWVLRSACNQLRIWQNHPSIPKPLHMSVNLSAKLFLQPNFIATIDQIIYETKINPAFLELEITETVIMENSIDVKTTLEELKQRNIKLIMDDFGTGYSSLSYLHSFPLNTLKIDKSFLNLMQENHQNVSLVPAIIEIAHSMGMKAIAEGVETCEQLSQIRNLNCDFAQGNLFSSAMEPQSILELMLSVPQW</sequence>
<feature type="domain" description="Response regulatory" evidence="3">
    <location>
        <begin position="20"/>
        <end position="136"/>
    </location>
</feature>
<evidence type="ECO:0000256" key="1">
    <source>
        <dbReference type="PROSITE-ProRule" id="PRU00169"/>
    </source>
</evidence>
<proteinExistence type="predicted"/>
<dbReference type="Gene3D" id="3.40.50.2300">
    <property type="match status" value="1"/>
</dbReference>
<gene>
    <name evidence="6" type="ORF">IQ247_04895</name>
</gene>
<feature type="coiled-coil region" evidence="2">
    <location>
        <begin position="138"/>
        <end position="173"/>
    </location>
</feature>
<dbReference type="InterPro" id="IPR029787">
    <property type="entry name" value="Nucleotide_cyclase"/>
</dbReference>
<dbReference type="RefSeq" id="WP_193917631.1">
    <property type="nucleotide sequence ID" value="NZ_JADEWL010000010.1"/>
</dbReference>
<dbReference type="SMART" id="SM00267">
    <property type="entry name" value="GGDEF"/>
    <property type="match status" value="1"/>
</dbReference>
<dbReference type="CDD" id="cd01948">
    <property type="entry name" value="EAL"/>
    <property type="match status" value="1"/>
</dbReference>
<evidence type="ECO:0000259" key="3">
    <source>
        <dbReference type="PROSITE" id="PS50110"/>
    </source>
</evidence>
<dbReference type="Proteomes" id="UP000620559">
    <property type="component" value="Unassembled WGS sequence"/>
</dbReference>
<dbReference type="EMBL" id="JADEWL010000010">
    <property type="protein sequence ID" value="MBE9212053.1"/>
    <property type="molecule type" value="Genomic_DNA"/>
</dbReference>
<dbReference type="Gene3D" id="3.20.20.450">
    <property type="entry name" value="EAL domain"/>
    <property type="match status" value="1"/>
</dbReference>
<dbReference type="Pfam" id="PF00990">
    <property type="entry name" value="GGDEF"/>
    <property type="match status" value="1"/>
</dbReference>
<dbReference type="CDD" id="cd19920">
    <property type="entry name" value="REC_PA4781-like"/>
    <property type="match status" value="1"/>
</dbReference>
<dbReference type="PROSITE" id="PS50110">
    <property type="entry name" value="RESPONSE_REGULATORY"/>
    <property type="match status" value="1"/>
</dbReference>
<evidence type="ECO:0000313" key="6">
    <source>
        <dbReference type="EMBL" id="MBE9212053.1"/>
    </source>
</evidence>
<dbReference type="InterPro" id="IPR001789">
    <property type="entry name" value="Sig_transdc_resp-reg_receiver"/>
</dbReference>
<name>A0A8J7EYC3_9CYAN</name>
<organism evidence="6 7">
    <name type="scientific">Plectonema cf. radiosum LEGE 06105</name>
    <dbReference type="NCBI Taxonomy" id="945769"/>
    <lineage>
        <taxon>Bacteria</taxon>
        <taxon>Bacillati</taxon>
        <taxon>Cyanobacteriota</taxon>
        <taxon>Cyanophyceae</taxon>
        <taxon>Oscillatoriophycideae</taxon>
        <taxon>Oscillatoriales</taxon>
        <taxon>Microcoleaceae</taxon>
        <taxon>Plectonema</taxon>
    </lineage>
</organism>
<dbReference type="InterPro" id="IPR050706">
    <property type="entry name" value="Cyclic-di-GMP_PDE-like"/>
</dbReference>
<dbReference type="GO" id="GO:0071111">
    <property type="term" value="F:cyclic-guanylate-specific phosphodiesterase activity"/>
    <property type="evidence" value="ECO:0007669"/>
    <property type="project" value="InterPro"/>
</dbReference>
<dbReference type="AlphaFoldDB" id="A0A8J7EYC3"/>
<dbReference type="InterPro" id="IPR001633">
    <property type="entry name" value="EAL_dom"/>
</dbReference>
<dbReference type="SUPFAM" id="SSF52172">
    <property type="entry name" value="CheY-like"/>
    <property type="match status" value="1"/>
</dbReference>
<dbReference type="Pfam" id="PF00072">
    <property type="entry name" value="Response_reg"/>
    <property type="match status" value="1"/>
</dbReference>
<evidence type="ECO:0000259" key="4">
    <source>
        <dbReference type="PROSITE" id="PS50883"/>
    </source>
</evidence>
<dbReference type="NCBIfam" id="TIGR00254">
    <property type="entry name" value="GGDEF"/>
    <property type="match status" value="1"/>
</dbReference>
<dbReference type="InterPro" id="IPR000160">
    <property type="entry name" value="GGDEF_dom"/>
</dbReference>
<dbReference type="PROSITE" id="PS50887">
    <property type="entry name" value="GGDEF"/>
    <property type="match status" value="1"/>
</dbReference>
<keyword evidence="7" id="KW-1185">Reference proteome</keyword>
<feature type="domain" description="EAL" evidence="4">
    <location>
        <begin position="361"/>
        <end position="617"/>
    </location>
</feature>
<evidence type="ECO:0000256" key="2">
    <source>
        <dbReference type="SAM" id="Coils"/>
    </source>
</evidence>
<feature type="modified residue" description="4-aspartylphosphate" evidence="1">
    <location>
        <position position="69"/>
    </location>
</feature>
<dbReference type="SUPFAM" id="SSF55073">
    <property type="entry name" value="Nucleotide cyclase"/>
    <property type="match status" value="1"/>
</dbReference>
<evidence type="ECO:0000313" key="7">
    <source>
        <dbReference type="Proteomes" id="UP000620559"/>
    </source>
</evidence>
<evidence type="ECO:0000259" key="5">
    <source>
        <dbReference type="PROSITE" id="PS50887"/>
    </source>
</evidence>
<dbReference type="CDD" id="cd01949">
    <property type="entry name" value="GGDEF"/>
    <property type="match status" value="1"/>
</dbReference>
<dbReference type="SMART" id="SM00448">
    <property type="entry name" value="REC"/>
    <property type="match status" value="1"/>
</dbReference>
<dbReference type="GO" id="GO:0000160">
    <property type="term" value="P:phosphorelay signal transduction system"/>
    <property type="evidence" value="ECO:0007669"/>
    <property type="project" value="InterPro"/>
</dbReference>
<feature type="domain" description="GGDEF" evidence="5">
    <location>
        <begin position="219"/>
        <end position="352"/>
    </location>
</feature>
<dbReference type="PROSITE" id="PS50883">
    <property type="entry name" value="EAL"/>
    <property type="match status" value="1"/>
</dbReference>
<dbReference type="Pfam" id="PF00563">
    <property type="entry name" value="EAL"/>
    <property type="match status" value="1"/>
</dbReference>
<reference evidence="6" key="1">
    <citation type="submission" date="2020-10" db="EMBL/GenBank/DDBJ databases">
        <authorList>
            <person name="Castelo-Branco R."/>
            <person name="Eusebio N."/>
            <person name="Adriana R."/>
            <person name="Vieira A."/>
            <person name="Brugerolle De Fraissinette N."/>
            <person name="Rezende De Castro R."/>
            <person name="Schneider M.P."/>
            <person name="Vasconcelos V."/>
            <person name="Leao P.N."/>
        </authorList>
    </citation>
    <scope>NUCLEOTIDE SEQUENCE</scope>
    <source>
        <strain evidence="6">LEGE 06105</strain>
    </source>
</reference>
<keyword evidence="2" id="KW-0175">Coiled coil</keyword>
<dbReference type="Gene3D" id="3.30.70.270">
    <property type="match status" value="1"/>
</dbReference>
<dbReference type="PANTHER" id="PTHR33121">
    <property type="entry name" value="CYCLIC DI-GMP PHOSPHODIESTERASE PDEF"/>
    <property type="match status" value="1"/>
</dbReference>
<dbReference type="InterPro" id="IPR043128">
    <property type="entry name" value="Rev_trsase/Diguanyl_cyclase"/>
</dbReference>
<protein>
    <submittedName>
        <fullName evidence="6">EAL domain-containing protein</fullName>
    </submittedName>
</protein>
<dbReference type="InterPro" id="IPR035919">
    <property type="entry name" value="EAL_sf"/>
</dbReference>
<dbReference type="SMART" id="SM00052">
    <property type="entry name" value="EAL"/>
    <property type="match status" value="1"/>
</dbReference>
<dbReference type="PANTHER" id="PTHR33121:SF70">
    <property type="entry name" value="SIGNALING PROTEIN YKOW"/>
    <property type="match status" value="1"/>
</dbReference>